<feature type="chain" id="PRO_5045053019" evidence="1">
    <location>
        <begin position="19"/>
        <end position="214"/>
    </location>
</feature>
<dbReference type="RefSeq" id="WP_264734762.1">
    <property type="nucleotide sequence ID" value="NZ_JAPDNR010000001.1"/>
</dbReference>
<proteinExistence type="predicted"/>
<evidence type="ECO:0000256" key="1">
    <source>
        <dbReference type="SAM" id="SignalP"/>
    </source>
</evidence>
<dbReference type="Proteomes" id="UP001207742">
    <property type="component" value="Unassembled WGS sequence"/>
</dbReference>
<accession>A0ABT3IVN5</accession>
<sequence length="214" mass="23513">MKHLYPLLILLMGTLLVACSKETSKDGPQFGNCEYAPYTIGSSFSYSNIKNDSKDTFNYTLTVSGDTTIRGTTYKKIGDDSVFTGSNCKDGVYTQIASMPTYQGGRADDLKLTYLREYMPQGSIWLDTIKIVNAQDTSTGILLYTILDRGITKAVNGKNYLEVISVRTDAYSVMHGGPVPAGTIATRYYAKGVGLIEEDKPTDTTRITSYILKP</sequence>
<dbReference type="PROSITE" id="PS51257">
    <property type="entry name" value="PROKAR_LIPOPROTEIN"/>
    <property type="match status" value="1"/>
</dbReference>
<evidence type="ECO:0000313" key="3">
    <source>
        <dbReference type="Proteomes" id="UP001207742"/>
    </source>
</evidence>
<evidence type="ECO:0000313" key="2">
    <source>
        <dbReference type="EMBL" id="MCW3487956.1"/>
    </source>
</evidence>
<keyword evidence="1" id="KW-0732">Signal</keyword>
<reference evidence="2 3" key="1">
    <citation type="submission" date="2022-10" db="EMBL/GenBank/DDBJ databases">
        <title>Chitinophaga nivalis PC15 sp. nov., isolated from Pyeongchang county, South Korea.</title>
        <authorList>
            <person name="Trinh H.N."/>
        </authorList>
    </citation>
    <scope>NUCLEOTIDE SEQUENCE [LARGE SCALE GENOMIC DNA]</scope>
    <source>
        <strain evidence="2 3">PC14</strain>
    </source>
</reference>
<protein>
    <submittedName>
        <fullName evidence="2">Uncharacterized protein</fullName>
    </submittedName>
</protein>
<comment type="caution">
    <text evidence="2">The sequence shown here is derived from an EMBL/GenBank/DDBJ whole genome shotgun (WGS) entry which is preliminary data.</text>
</comment>
<organism evidence="2 3">
    <name type="scientific">Chitinophaga nivalis</name>
    <dbReference type="NCBI Taxonomy" id="2991709"/>
    <lineage>
        <taxon>Bacteria</taxon>
        <taxon>Pseudomonadati</taxon>
        <taxon>Bacteroidota</taxon>
        <taxon>Chitinophagia</taxon>
        <taxon>Chitinophagales</taxon>
        <taxon>Chitinophagaceae</taxon>
        <taxon>Chitinophaga</taxon>
    </lineage>
</organism>
<gene>
    <name evidence="2" type="ORF">OL497_28955</name>
</gene>
<keyword evidence="3" id="KW-1185">Reference proteome</keyword>
<dbReference type="EMBL" id="JAPDNS010000002">
    <property type="protein sequence ID" value="MCW3487956.1"/>
    <property type="molecule type" value="Genomic_DNA"/>
</dbReference>
<feature type="signal peptide" evidence="1">
    <location>
        <begin position="1"/>
        <end position="18"/>
    </location>
</feature>
<name>A0ABT3IVN5_9BACT</name>